<dbReference type="Proteomes" id="UP000325440">
    <property type="component" value="Unassembled WGS sequence"/>
</dbReference>
<dbReference type="AlphaFoldDB" id="A0A5E4MVB7"/>
<accession>A0A5E4MVB7</accession>
<keyword evidence="4" id="KW-1185">Reference proteome</keyword>
<evidence type="ECO:0000256" key="1">
    <source>
        <dbReference type="SAM" id="MobiDB-lite"/>
    </source>
</evidence>
<proteinExistence type="predicted"/>
<reference evidence="3 4" key="1">
    <citation type="submission" date="2019-08" db="EMBL/GenBank/DDBJ databases">
        <authorList>
            <person name="Alioto T."/>
            <person name="Alioto T."/>
            <person name="Gomez Garrido J."/>
        </authorList>
    </citation>
    <scope>NUCLEOTIDE SEQUENCE [LARGE SCALE GENOMIC DNA]</scope>
</reference>
<evidence type="ECO:0000313" key="4">
    <source>
        <dbReference type="Proteomes" id="UP000325440"/>
    </source>
</evidence>
<name>A0A5E4MVB7_9HEMI</name>
<keyword evidence="2" id="KW-0472">Membrane</keyword>
<evidence type="ECO:0000313" key="3">
    <source>
        <dbReference type="EMBL" id="VVC35494.1"/>
    </source>
</evidence>
<evidence type="ECO:0000256" key="2">
    <source>
        <dbReference type="SAM" id="Phobius"/>
    </source>
</evidence>
<protein>
    <submittedName>
        <fullName evidence="3">Uncharacterized protein</fullName>
    </submittedName>
</protein>
<keyword evidence="2" id="KW-0812">Transmembrane</keyword>
<gene>
    <name evidence="3" type="ORF">CINCED_3A019134</name>
</gene>
<feature type="region of interest" description="Disordered" evidence="1">
    <location>
        <begin position="30"/>
        <end position="52"/>
    </location>
</feature>
<sequence length="89" mass="10421">MEKEPRENANALDGPDQDRHWLSRWKLPFGRQETEGSGRRLLPTSNNGSPNFRFRKTELRRRSAWFVDGFILDGYVIVNVLTEFLPRSS</sequence>
<feature type="transmembrane region" description="Helical" evidence="2">
    <location>
        <begin position="63"/>
        <end position="82"/>
    </location>
</feature>
<dbReference type="EMBL" id="CABPRJ010001426">
    <property type="protein sequence ID" value="VVC35494.1"/>
    <property type="molecule type" value="Genomic_DNA"/>
</dbReference>
<keyword evidence="2" id="KW-1133">Transmembrane helix</keyword>
<organism evidence="3 4">
    <name type="scientific">Cinara cedri</name>
    <dbReference type="NCBI Taxonomy" id="506608"/>
    <lineage>
        <taxon>Eukaryota</taxon>
        <taxon>Metazoa</taxon>
        <taxon>Ecdysozoa</taxon>
        <taxon>Arthropoda</taxon>
        <taxon>Hexapoda</taxon>
        <taxon>Insecta</taxon>
        <taxon>Pterygota</taxon>
        <taxon>Neoptera</taxon>
        <taxon>Paraneoptera</taxon>
        <taxon>Hemiptera</taxon>
        <taxon>Sternorrhyncha</taxon>
        <taxon>Aphidomorpha</taxon>
        <taxon>Aphidoidea</taxon>
        <taxon>Aphididae</taxon>
        <taxon>Lachninae</taxon>
        <taxon>Cinara</taxon>
    </lineage>
</organism>